<feature type="chain" id="PRO_5011825475" description="Peptidyl-prolyl cis-trans isomerase" evidence="4">
    <location>
        <begin position="24"/>
        <end position="186"/>
    </location>
</feature>
<evidence type="ECO:0000313" key="6">
    <source>
        <dbReference type="EMBL" id="OXE49785.1"/>
    </source>
</evidence>
<gene>
    <name evidence="6" type="ORF">ADH67_06565</name>
</gene>
<comment type="caution">
    <text evidence="6">The sequence shown here is derived from an EMBL/GenBank/DDBJ whole genome shotgun (WGS) entry which is preliminary data.</text>
</comment>
<dbReference type="PROSITE" id="PS50072">
    <property type="entry name" value="CSA_PPIASE_2"/>
    <property type="match status" value="1"/>
</dbReference>
<feature type="domain" description="PPIase cyclophilin-type" evidence="5">
    <location>
        <begin position="34"/>
        <end position="184"/>
    </location>
</feature>
<dbReference type="EC" id="5.2.1.8" evidence="4"/>
<keyword evidence="2 4" id="KW-0697">Rotamase</keyword>
<dbReference type="Pfam" id="PF00160">
    <property type="entry name" value="Pro_isomerase"/>
    <property type="match status" value="1"/>
</dbReference>
<dbReference type="GO" id="GO:0003755">
    <property type="term" value="F:peptidyl-prolyl cis-trans isomerase activity"/>
    <property type="evidence" value="ECO:0007669"/>
    <property type="project" value="UniProtKB-UniRule"/>
</dbReference>
<reference evidence="7" key="1">
    <citation type="submission" date="2017-05" db="EMBL/GenBank/DDBJ databases">
        <title>Improved OligoMM genomes.</title>
        <authorList>
            <person name="Garzetti D."/>
        </authorList>
    </citation>
    <scope>NUCLEOTIDE SEQUENCE [LARGE SCALE GENOMIC DNA]</scope>
    <source>
        <strain evidence="7">YL45</strain>
    </source>
</reference>
<dbReference type="InterPro" id="IPR020892">
    <property type="entry name" value="Cyclophilin-type_PPIase_CS"/>
</dbReference>
<feature type="signal peptide" evidence="4">
    <location>
        <begin position="1"/>
        <end position="23"/>
    </location>
</feature>
<evidence type="ECO:0000256" key="2">
    <source>
        <dbReference type="ARBA" id="ARBA00023110"/>
    </source>
</evidence>
<sequence>MIFNKKIIASAVIALAVCTGAYAGQKVAINTTEGRIVIELDEQKAPKTCANFLNYAKEGFYNNTIFHRVIPGFMIQGGGFTASMQQKKTHAPIPLEAKNGLKNNVGTVAMARTNDPNSATSQFFINVKDNDFLNASASNDGYAVFGHVISGMDTVRKIVRQPTTSKGFHDDVPVRPIEIKSVEILK</sequence>
<comment type="function">
    <text evidence="4">PPIases accelerate the folding of proteins. It catalyzes the cis-trans isomerization of proline imidic peptide bonds in oligopeptides.</text>
</comment>
<comment type="catalytic activity">
    <reaction evidence="4">
        <text>[protein]-peptidylproline (omega=180) = [protein]-peptidylproline (omega=0)</text>
        <dbReference type="Rhea" id="RHEA:16237"/>
        <dbReference type="Rhea" id="RHEA-COMP:10747"/>
        <dbReference type="Rhea" id="RHEA-COMP:10748"/>
        <dbReference type="ChEBI" id="CHEBI:83833"/>
        <dbReference type="ChEBI" id="CHEBI:83834"/>
        <dbReference type="EC" id="5.2.1.8"/>
    </reaction>
</comment>
<dbReference type="Proteomes" id="UP000214610">
    <property type="component" value="Unassembled WGS sequence"/>
</dbReference>
<keyword evidence="7" id="KW-1185">Reference proteome</keyword>
<comment type="similarity">
    <text evidence="1 4">Belongs to the cyclophilin-type PPIase family.</text>
</comment>
<evidence type="ECO:0000256" key="4">
    <source>
        <dbReference type="RuleBase" id="RU363019"/>
    </source>
</evidence>
<evidence type="ECO:0000256" key="3">
    <source>
        <dbReference type="ARBA" id="ARBA00023235"/>
    </source>
</evidence>
<dbReference type="SUPFAM" id="SSF50891">
    <property type="entry name" value="Cyclophilin-like"/>
    <property type="match status" value="1"/>
</dbReference>
<organism evidence="6 7">
    <name type="scientific">Turicimonas muris</name>
    <dbReference type="NCBI Taxonomy" id="1796652"/>
    <lineage>
        <taxon>Bacteria</taxon>
        <taxon>Pseudomonadati</taxon>
        <taxon>Pseudomonadota</taxon>
        <taxon>Betaproteobacteria</taxon>
        <taxon>Burkholderiales</taxon>
        <taxon>Sutterellaceae</taxon>
        <taxon>Turicimonas</taxon>
    </lineage>
</organism>
<dbReference type="Gene3D" id="2.40.100.10">
    <property type="entry name" value="Cyclophilin-like"/>
    <property type="match status" value="1"/>
</dbReference>
<dbReference type="GO" id="GO:0006457">
    <property type="term" value="P:protein folding"/>
    <property type="evidence" value="ECO:0007669"/>
    <property type="project" value="InterPro"/>
</dbReference>
<keyword evidence="4" id="KW-0732">Signal</keyword>
<dbReference type="InterPro" id="IPR029000">
    <property type="entry name" value="Cyclophilin-like_dom_sf"/>
</dbReference>
<proteinExistence type="inferred from homology"/>
<dbReference type="GeneID" id="78361685"/>
<dbReference type="InterPro" id="IPR044665">
    <property type="entry name" value="E_coli_cyclophilin_A-like"/>
</dbReference>
<dbReference type="CDD" id="cd01920">
    <property type="entry name" value="cyclophilin_EcCYP_like"/>
    <property type="match status" value="1"/>
</dbReference>
<evidence type="ECO:0000259" key="5">
    <source>
        <dbReference type="PROSITE" id="PS50072"/>
    </source>
</evidence>
<dbReference type="RefSeq" id="WP_084081493.1">
    <property type="nucleotide sequence ID" value="NZ_CAJTBZ010000004.1"/>
</dbReference>
<dbReference type="InterPro" id="IPR002130">
    <property type="entry name" value="Cyclophilin-type_PPIase_dom"/>
</dbReference>
<name>A0A227KNX5_9BURK</name>
<protein>
    <recommendedName>
        <fullName evidence="4">Peptidyl-prolyl cis-trans isomerase</fullName>
        <shortName evidence="4">PPIase</shortName>
        <ecNumber evidence="4">5.2.1.8</ecNumber>
    </recommendedName>
</protein>
<keyword evidence="3 4" id="KW-0413">Isomerase</keyword>
<evidence type="ECO:0000256" key="1">
    <source>
        <dbReference type="ARBA" id="ARBA00007365"/>
    </source>
</evidence>
<evidence type="ECO:0000313" key="7">
    <source>
        <dbReference type="Proteomes" id="UP000214610"/>
    </source>
</evidence>
<dbReference type="AlphaFoldDB" id="A0A227KNX5"/>
<dbReference type="PRINTS" id="PR00153">
    <property type="entry name" value="CSAPPISMRASE"/>
</dbReference>
<dbReference type="PANTHER" id="PTHR43246">
    <property type="entry name" value="PEPTIDYL-PROLYL CIS-TRANS ISOMERASE CYP38, CHLOROPLASTIC"/>
    <property type="match status" value="1"/>
</dbReference>
<accession>A0A227KNX5</accession>
<dbReference type="PROSITE" id="PS00170">
    <property type="entry name" value="CSA_PPIASE_1"/>
    <property type="match status" value="1"/>
</dbReference>
<dbReference type="EMBL" id="NHMP01000003">
    <property type="protein sequence ID" value="OXE49785.1"/>
    <property type="molecule type" value="Genomic_DNA"/>
</dbReference>